<dbReference type="AlphaFoldDB" id="A0AAX1EH34"/>
<evidence type="ECO:0000313" key="3">
    <source>
        <dbReference type="Proteomes" id="UP000295517"/>
    </source>
</evidence>
<dbReference type="PROSITE" id="PS50011">
    <property type="entry name" value="PROTEIN_KINASE_DOM"/>
    <property type="match status" value="1"/>
</dbReference>
<protein>
    <recommendedName>
        <fullName evidence="1">Protein kinase domain-containing protein</fullName>
    </recommendedName>
</protein>
<dbReference type="InterPro" id="IPR000719">
    <property type="entry name" value="Prot_kinase_dom"/>
</dbReference>
<evidence type="ECO:0000259" key="1">
    <source>
        <dbReference type="PROSITE" id="PS50011"/>
    </source>
</evidence>
<accession>A0AAX1EH34</accession>
<dbReference type="EMBL" id="CP038254">
    <property type="protein sequence ID" value="QBR84177.1"/>
    <property type="molecule type" value="Genomic_DNA"/>
</dbReference>
<organism evidence="2 3">
    <name type="scientific">Legionella israelensis</name>
    <dbReference type="NCBI Taxonomy" id="454"/>
    <lineage>
        <taxon>Bacteria</taxon>
        <taxon>Pseudomonadati</taxon>
        <taxon>Pseudomonadota</taxon>
        <taxon>Gammaproteobacteria</taxon>
        <taxon>Legionellales</taxon>
        <taxon>Legionellaceae</taxon>
        <taxon>Legionella</taxon>
    </lineage>
</organism>
<dbReference type="SMART" id="SM00220">
    <property type="entry name" value="S_TKc"/>
    <property type="match status" value="1"/>
</dbReference>
<dbReference type="RefSeq" id="WP_135060422.1">
    <property type="nucleotide sequence ID" value="NZ_CP038254.1"/>
</dbReference>
<evidence type="ECO:0000313" key="2">
    <source>
        <dbReference type="EMBL" id="QBR84177.1"/>
    </source>
</evidence>
<dbReference type="Proteomes" id="UP000295517">
    <property type="component" value="Chromosome"/>
</dbReference>
<gene>
    <name evidence="2" type="ORF">E3983_07270</name>
</gene>
<name>A0AAX1EH34_9GAMM</name>
<dbReference type="PROSITE" id="PS00108">
    <property type="entry name" value="PROTEIN_KINASE_ST"/>
    <property type="match status" value="1"/>
</dbReference>
<proteinExistence type="predicted"/>
<dbReference type="Gene3D" id="1.10.510.10">
    <property type="entry name" value="Transferase(Phosphotransferase) domain 1"/>
    <property type="match status" value="1"/>
</dbReference>
<dbReference type="InterPro" id="IPR008271">
    <property type="entry name" value="Ser/Thr_kinase_AS"/>
</dbReference>
<reference evidence="2 3" key="1">
    <citation type="submission" date="2019-03" db="EMBL/GenBank/DDBJ databases">
        <title>Diverse conjugative elements silence natural transformation in Legionella species.</title>
        <authorList>
            <person name="Durieux I."/>
            <person name="Ginevra C."/>
            <person name="Attaiech L."/>
            <person name="Picq K."/>
            <person name="Juan P.A."/>
            <person name="Jarraud S."/>
            <person name="Charpentier X."/>
        </authorList>
    </citation>
    <scope>NUCLEOTIDE SEQUENCE [LARGE SCALE GENOMIC DNA]</scope>
    <source>
        <strain evidence="2 3">HL-0427-4011</strain>
    </source>
</reference>
<feature type="domain" description="Protein kinase" evidence="1">
    <location>
        <begin position="1"/>
        <end position="304"/>
    </location>
</feature>
<dbReference type="Pfam" id="PF00069">
    <property type="entry name" value="Pkinase"/>
    <property type="match status" value="1"/>
</dbReference>
<sequence length="408" mass="47756">MPKKNKDALLNFKDQLRKFSPSTKWPKKYLSRGGLNLIRLYRTPEKIRVIRSSIEDRERTQAVQWLYENSDLARKNNILADYYYLKNQAAIQKQFSGDLSDFVKSDKLDSTRDYKRIFYSIAYQLCTAIEFLHSHNIAHQDIKLYNILYLMKNEDIQIALADLDGCSYFDANGVLLNGKQLQYTDAYFLGNECSVKNDIYAAYLTLLELYFKSPIHEAIKNYFPEFPGAAVYSWIVNERERWVDGKYSELSVDRDAKKFFDAFKQGDLSEAKQLAKNHLKSQTPSIKKNRSYFFCEHTSNYPKYLDIYTNRTKNFLIGAIVLYQSINNNNISFKTLSNYYKSFCLAFKYVEDKPNNSKSLVDMCRTLKNSVKTSLINKFDDQMYLDTFNDIELNMDDGVSKTKFNSPE</sequence>
<dbReference type="SUPFAM" id="SSF56112">
    <property type="entry name" value="Protein kinase-like (PK-like)"/>
    <property type="match status" value="1"/>
</dbReference>
<dbReference type="InterPro" id="IPR011009">
    <property type="entry name" value="Kinase-like_dom_sf"/>
</dbReference>
<dbReference type="GO" id="GO:0004672">
    <property type="term" value="F:protein kinase activity"/>
    <property type="evidence" value="ECO:0007669"/>
    <property type="project" value="InterPro"/>
</dbReference>
<dbReference type="GO" id="GO:0005524">
    <property type="term" value="F:ATP binding"/>
    <property type="evidence" value="ECO:0007669"/>
    <property type="project" value="InterPro"/>
</dbReference>